<reference evidence="1 2" key="1">
    <citation type="journal article" date="2019" name="Commun. Biol.">
        <title>The bagworm genome reveals a unique fibroin gene that provides high tensile strength.</title>
        <authorList>
            <person name="Kono N."/>
            <person name="Nakamura H."/>
            <person name="Ohtoshi R."/>
            <person name="Tomita M."/>
            <person name="Numata K."/>
            <person name="Arakawa K."/>
        </authorList>
    </citation>
    <scope>NUCLEOTIDE SEQUENCE [LARGE SCALE GENOMIC DNA]</scope>
</reference>
<evidence type="ECO:0000313" key="1">
    <source>
        <dbReference type="EMBL" id="GBP35618.1"/>
    </source>
</evidence>
<comment type="caution">
    <text evidence="1">The sequence shown here is derived from an EMBL/GenBank/DDBJ whole genome shotgun (WGS) entry which is preliminary data.</text>
</comment>
<organism evidence="1 2">
    <name type="scientific">Eumeta variegata</name>
    <name type="common">Bagworm moth</name>
    <name type="synonym">Eumeta japonica</name>
    <dbReference type="NCBI Taxonomy" id="151549"/>
    <lineage>
        <taxon>Eukaryota</taxon>
        <taxon>Metazoa</taxon>
        <taxon>Ecdysozoa</taxon>
        <taxon>Arthropoda</taxon>
        <taxon>Hexapoda</taxon>
        <taxon>Insecta</taxon>
        <taxon>Pterygota</taxon>
        <taxon>Neoptera</taxon>
        <taxon>Endopterygota</taxon>
        <taxon>Lepidoptera</taxon>
        <taxon>Glossata</taxon>
        <taxon>Ditrysia</taxon>
        <taxon>Tineoidea</taxon>
        <taxon>Psychidae</taxon>
        <taxon>Oiketicinae</taxon>
        <taxon>Eumeta</taxon>
    </lineage>
</organism>
<dbReference type="Proteomes" id="UP000299102">
    <property type="component" value="Unassembled WGS sequence"/>
</dbReference>
<evidence type="ECO:0000313" key="2">
    <source>
        <dbReference type="Proteomes" id="UP000299102"/>
    </source>
</evidence>
<keyword evidence="2" id="KW-1185">Reference proteome</keyword>
<accession>A0A4C1V9P5</accession>
<dbReference type="AlphaFoldDB" id="A0A4C1V9P5"/>
<dbReference type="EMBL" id="BGZK01000306">
    <property type="protein sequence ID" value="GBP35618.1"/>
    <property type="molecule type" value="Genomic_DNA"/>
</dbReference>
<gene>
    <name evidence="1" type="ORF">EVAR_33820_1</name>
</gene>
<sequence length="67" mass="7748">MTIHALSPYCSGMENLEVYIPKSEIERVCKNCESNEDETEKVAPLFIVNAQEKSYSDFTKSYRPRRA</sequence>
<proteinExistence type="predicted"/>
<protein>
    <submittedName>
        <fullName evidence="1">Uncharacterized protein</fullName>
    </submittedName>
</protein>
<name>A0A4C1V9P5_EUMVA</name>